<dbReference type="GO" id="GO:0006886">
    <property type="term" value="P:intracellular protein transport"/>
    <property type="evidence" value="ECO:0007669"/>
    <property type="project" value="InterPro"/>
</dbReference>
<keyword evidence="5 10" id="KW-1000">Mitochondrion outer membrane</keyword>
<keyword evidence="13" id="KW-1185">Reference proteome</keyword>
<proteinExistence type="inferred from homology"/>
<dbReference type="RefSeq" id="XP_031852864.1">
    <property type="nucleotide sequence ID" value="XM_031996973.1"/>
</dbReference>
<protein>
    <recommendedName>
        <fullName evidence="14">Mitochondrial import receptor subunit TOM20</fullName>
    </recommendedName>
</protein>
<keyword evidence="4 11" id="KW-0812">Transmembrane</keyword>
<dbReference type="PRINTS" id="PR00351">
    <property type="entry name" value="OM20RECEPTOR"/>
</dbReference>
<evidence type="ECO:0000256" key="6">
    <source>
        <dbReference type="ARBA" id="ARBA00022927"/>
    </source>
</evidence>
<dbReference type="GeneID" id="43581073"/>
<evidence type="ECO:0000256" key="9">
    <source>
        <dbReference type="ARBA" id="ARBA00023136"/>
    </source>
</evidence>
<sequence>MPSTATVVTSALAVSAVSYLIYFDYQRRHNPEFRRALRKREQKYIKQKELQAEAKKMDMKLRIEKVLKESLAKDPIPTDMGAREKYFVAEVGRADELLSAGADPVETALAFYRALCVYPNPIDLMSIYDKSVKPPVLDILRQMVIIEPPSVLRDVLGSAIPSGGPSGSTLTVE</sequence>
<organism evidence="12 13">
    <name type="scientific">Magnusiomyces paraingens</name>
    <dbReference type="NCBI Taxonomy" id="2606893"/>
    <lineage>
        <taxon>Eukaryota</taxon>
        <taxon>Fungi</taxon>
        <taxon>Dikarya</taxon>
        <taxon>Ascomycota</taxon>
        <taxon>Saccharomycotina</taxon>
        <taxon>Dipodascomycetes</taxon>
        <taxon>Dipodascales</taxon>
        <taxon>Dipodascaceae</taxon>
        <taxon>Magnusiomyces</taxon>
    </lineage>
</organism>
<name>A0A5E8BEC3_9ASCO</name>
<dbReference type="Proteomes" id="UP000398389">
    <property type="component" value="Unassembled WGS sequence"/>
</dbReference>
<feature type="transmembrane region" description="Helical" evidence="11">
    <location>
        <begin position="6"/>
        <end position="25"/>
    </location>
</feature>
<dbReference type="GO" id="GO:0030150">
    <property type="term" value="P:protein import into mitochondrial matrix"/>
    <property type="evidence" value="ECO:0007669"/>
    <property type="project" value="TreeGrafter"/>
</dbReference>
<evidence type="ECO:0000256" key="3">
    <source>
        <dbReference type="ARBA" id="ARBA00022448"/>
    </source>
</evidence>
<comment type="similarity">
    <text evidence="2 10">Belongs to the Tom20 family.</text>
</comment>
<dbReference type="OrthoDB" id="2154253at2759"/>
<dbReference type="EMBL" id="CABVLU010000002">
    <property type="protein sequence ID" value="VVT49405.1"/>
    <property type="molecule type" value="Genomic_DNA"/>
</dbReference>
<dbReference type="PANTHER" id="PTHR12430">
    <property type="entry name" value="MITOCHONDRIAL IMPORT RECEPTOR SUBUNIT TOM20"/>
    <property type="match status" value="1"/>
</dbReference>
<evidence type="ECO:0000313" key="12">
    <source>
        <dbReference type="EMBL" id="VVT49405.1"/>
    </source>
</evidence>
<dbReference type="GO" id="GO:0016031">
    <property type="term" value="P:tRNA import into mitochondrion"/>
    <property type="evidence" value="ECO:0007669"/>
    <property type="project" value="TreeGrafter"/>
</dbReference>
<evidence type="ECO:0000256" key="11">
    <source>
        <dbReference type="SAM" id="Phobius"/>
    </source>
</evidence>
<evidence type="ECO:0000256" key="4">
    <source>
        <dbReference type="ARBA" id="ARBA00022692"/>
    </source>
</evidence>
<evidence type="ECO:0000256" key="7">
    <source>
        <dbReference type="ARBA" id="ARBA00022989"/>
    </source>
</evidence>
<dbReference type="SUPFAM" id="SSF47157">
    <property type="entry name" value="Mitochondrial import receptor subunit Tom20"/>
    <property type="match status" value="1"/>
</dbReference>
<accession>A0A5E8BEC3</accession>
<evidence type="ECO:0000256" key="10">
    <source>
        <dbReference type="PIRNR" id="PIRNR037707"/>
    </source>
</evidence>
<dbReference type="GO" id="GO:0030943">
    <property type="term" value="F:mitochondrion targeting sequence binding"/>
    <property type="evidence" value="ECO:0007669"/>
    <property type="project" value="TreeGrafter"/>
</dbReference>
<keyword evidence="3" id="KW-0813">Transport</keyword>
<evidence type="ECO:0000256" key="5">
    <source>
        <dbReference type="ARBA" id="ARBA00022787"/>
    </source>
</evidence>
<dbReference type="AlphaFoldDB" id="A0A5E8BEC3"/>
<keyword evidence="6" id="KW-0653">Protein transport</keyword>
<dbReference type="GO" id="GO:0008320">
    <property type="term" value="F:protein transmembrane transporter activity"/>
    <property type="evidence" value="ECO:0007669"/>
    <property type="project" value="TreeGrafter"/>
</dbReference>
<evidence type="ECO:0000313" key="13">
    <source>
        <dbReference type="Proteomes" id="UP000398389"/>
    </source>
</evidence>
<dbReference type="Pfam" id="PF02064">
    <property type="entry name" value="MAS20"/>
    <property type="match status" value="1"/>
</dbReference>
<keyword evidence="8 10" id="KW-0496">Mitochondrion</keyword>
<evidence type="ECO:0000256" key="1">
    <source>
        <dbReference type="ARBA" id="ARBA00004572"/>
    </source>
</evidence>
<keyword evidence="9 10" id="KW-0472">Membrane</keyword>
<dbReference type="PANTHER" id="PTHR12430:SF0">
    <property type="entry name" value="TRANSLOCASE OF OUTER MITOCHONDRIAL MEMBRANE 20"/>
    <property type="match status" value="1"/>
</dbReference>
<dbReference type="PIRSF" id="PIRSF037707">
    <property type="entry name" value="MAS20_rcpt"/>
    <property type="match status" value="1"/>
</dbReference>
<gene>
    <name evidence="12" type="ORF">SAPINGB_P002254</name>
</gene>
<evidence type="ECO:0008006" key="14">
    <source>
        <dbReference type="Google" id="ProtNLM"/>
    </source>
</evidence>
<evidence type="ECO:0000256" key="8">
    <source>
        <dbReference type="ARBA" id="ARBA00023128"/>
    </source>
</evidence>
<dbReference type="GO" id="GO:0005742">
    <property type="term" value="C:mitochondrial outer membrane translocase complex"/>
    <property type="evidence" value="ECO:0007669"/>
    <property type="project" value="UniProtKB-UniRule"/>
</dbReference>
<keyword evidence="7 11" id="KW-1133">Transmembrane helix</keyword>
<comment type="subcellular location">
    <subcellularLocation>
        <location evidence="1">Mitochondrion outer membrane</location>
        <topology evidence="1">Single-pass membrane protein</topology>
    </subcellularLocation>
</comment>
<reference evidence="12 13" key="1">
    <citation type="submission" date="2019-09" db="EMBL/GenBank/DDBJ databases">
        <authorList>
            <person name="Brejova B."/>
        </authorList>
    </citation>
    <scope>NUCLEOTIDE SEQUENCE [LARGE SCALE GENOMIC DNA]</scope>
</reference>
<dbReference type="Gene3D" id="1.20.960.10">
    <property type="entry name" value="Mitochondrial outer membrane translocase complex, subunit Tom20 domain"/>
    <property type="match status" value="1"/>
</dbReference>
<evidence type="ECO:0000256" key="2">
    <source>
        <dbReference type="ARBA" id="ARBA00005792"/>
    </source>
</evidence>
<dbReference type="InterPro" id="IPR002056">
    <property type="entry name" value="MAS20"/>
</dbReference>
<dbReference type="InterPro" id="IPR023392">
    <property type="entry name" value="Tom20_dom_sf"/>
</dbReference>
<dbReference type="GO" id="GO:0006605">
    <property type="term" value="P:protein targeting"/>
    <property type="evidence" value="ECO:0007669"/>
    <property type="project" value="InterPro"/>
</dbReference>